<dbReference type="RefSeq" id="WP_005522627.1">
    <property type="nucleotide sequence ID" value="NZ_CAUOLB010000016.1"/>
</dbReference>
<dbReference type="GO" id="GO:0022857">
    <property type="term" value="F:transmembrane transporter activity"/>
    <property type="evidence" value="ECO:0007669"/>
    <property type="project" value="InterPro"/>
</dbReference>
<evidence type="ECO:0000256" key="1">
    <source>
        <dbReference type="SAM" id="Phobius"/>
    </source>
</evidence>
<feature type="transmembrane region" description="Helical" evidence="1">
    <location>
        <begin position="12"/>
        <end position="33"/>
    </location>
</feature>
<gene>
    <name evidence="3" type="primary">opuAC</name>
    <name evidence="3" type="ORF">NCTC10254_01634</name>
</gene>
<dbReference type="Gene3D" id="3.40.190.10">
    <property type="entry name" value="Periplasmic binding protein-like II"/>
    <property type="match status" value="1"/>
</dbReference>
<keyword evidence="1" id="KW-0812">Transmembrane</keyword>
<feature type="domain" description="ABC-type glycine betaine transport system substrate-binding" evidence="2">
    <location>
        <begin position="49"/>
        <end position="305"/>
    </location>
</feature>
<evidence type="ECO:0000259" key="2">
    <source>
        <dbReference type="Pfam" id="PF04069"/>
    </source>
</evidence>
<dbReference type="GeneID" id="84573518"/>
<protein>
    <submittedName>
        <fullName evidence="3">Glycine betaine-binding protein</fullName>
    </submittedName>
</protein>
<evidence type="ECO:0000313" key="3">
    <source>
        <dbReference type="EMBL" id="SPW28687.1"/>
    </source>
</evidence>
<dbReference type="GO" id="GO:0043190">
    <property type="term" value="C:ATP-binding cassette (ABC) transporter complex"/>
    <property type="evidence" value="ECO:0007669"/>
    <property type="project" value="InterPro"/>
</dbReference>
<reference evidence="3 4" key="1">
    <citation type="submission" date="2018-06" db="EMBL/GenBank/DDBJ databases">
        <authorList>
            <consortium name="Pathogen Informatics"/>
            <person name="Doyle S."/>
        </authorList>
    </citation>
    <scope>NUCLEOTIDE SEQUENCE [LARGE SCALE GENOMIC DNA]</scope>
    <source>
        <strain evidence="3 4">NCTC10254</strain>
    </source>
</reference>
<organism evidence="3 4">
    <name type="scientific">Corynebacterium matruchotii</name>
    <dbReference type="NCBI Taxonomy" id="43768"/>
    <lineage>
        <taxon>Bacteria</taxon>
        <taxon>Bacillati</taxon>
        <taxon>Actinomycetota</taxon>
        <taxon>Actinomycetes</taxon>
        <taxon>Mycobacteriales</taxon>
        <taxon>Corynebacteriaceae</taxon>
        <taxon>Corynebacterium</taxon>
    </lineage>
</organism>
<dbReference type="Pfam" id="PF04069">
    <property type="entry name" value="OpuAC"/>
    <property type="match status" value="1"/>
</dbReference>
<dbReference type="SUPFAM" id="SSF53850">
    <property type="entry name" value="Periplasmic binding protein-like II"/>
    <property type="match status" value="1"/>
</dbReference>
<sequence length="324" mass="35115">MIATTSKQLRKSLIVIITMALGFTCLVGCGLKSDPLANNSNSKDNPGDAIVVGSQDYYSNEIIAEIYAQSLEKNGYTVQRKFRIGQREAYLPEIEKGGIDVFPEYTGNLLQYWKKDTTARDETAVYDELKTAVPAGLTVLNDAKATDQDAYVVREDFAHEHNIQSLDNLSGIDELTLGGNSELETRPYGPTGLKETYGINTRFVPIEDSGGPLTMKALKDGTINLAKINTASPDIHTNNLVVLSDPKHLMLASHVVPLVSDRLPQKAQDVINSIQQSLTAEDLLAMNVDSVGGAKASDIASQWLSTHQQSQSALTTTSGAEEAQ</sequence>
<dbReference type="Gene3D" id="3.40.190.120">
    <property type="entry name" value="Osmoprotection protein (prox), domain 2"/>
    <property type="match status" value="1"/>
</dbReference>
<dbReference type="AlphaFoldDB" id="A0A3S5F588"/>
<accession>A0A3S5F588</accession>
<evidence type="ECO:0000313" key="4">
    <source>
        <dbReference type="Proteomes" id="UP000249886"/>
    </source>
</evidence>
<comment type="caution">
    <text evidence="3">The sequence shown here is derived from an EMBL/GenBank/DDBJ whole genome shotgun (WGS) entry which is preliminary data.</text>
</comment>
<keyword evidence="1" id="KW-0472">Membrane</keyword>
<dbReference type="EMBL" id="UARK01000011">
    <property type="protein sequence ID" value="SPW28687.1"/>
    <property type="molecule type" value="Genomic_DNA"/>
</dbReference>
<keyword evidence="1" id="KW-1133">Transmembrane helix</keyword>
<name>A0A3S5F588_9CORY</name>
<dbReference type="CDD" id="cd13606">
    <property type="entry name" value="PBP2_ProX_like"/>
    <property type="match status" value="1"/>
</dbReference>
<dbReference type="InterPro" id="IPR007210">
    <property type="entry name" value="ABC_Gly_betaine_transp_sub-bd"/>
</dbReference>
<proteinExistence type="predicted"/>
<dbReference type="Proteomes" id="UP000249886">
    <property type="component" value="Unassembled WGS sequence"/>
</dbReference>